<dbReference type="Gene3D" id="3.40.190.290">
    <property type="match status" value="1"/>
</dbReference>
<comment type="caution">
    <text evidence="6">The sequence shown here is derived from an EMBL/GenBank/DDBJ whole genome shotgun (WGS) entry which is preliminary data.</text>
</comment>
<dbReference type="GO" id="GO:0043565">
    <property type="term" value="F:sequence-specific DNA binding"/>
    <property type="evidence" value="ECO:0007669"/>
    <property type="project" value="TreeGrafter"/>
</dbReference>
<organism evidence="6 7">
    <name type="scientific">Shewanella salipaludis</name>
    <dbReference type="NCBI Taxonomy" id="2723052"/>
    <lineage>
        <taxon>Bacteria</taxon>
        <taxon>Pseudomonadati</taxon>
        <taxon>Pseudomonadota</taxon>
        <taxon>Gammaproteobacteria</taxon>
        <taxon>Alteromonadales</taxon>
        <taxon>Shewanellaceae</taxon>
        <taxon>Shewanella</taxon>
    </lineage>
</organism>
<dbReference type="Pfam" id="PF03466">
    <property type="entry name" value="LysR_substrate"/>
    <property type="match status" value="1"/>
</dbReference>
<dbReference type="Proteomes" id="UP000737113">
    <property type="component" value="Unassembled WGS sequence"/>
</dbReference>
<dbReference type="PANTHER" id="PTHR30537">
    <property type="entry name" value="HTH-TYPE TRANSCRIPTIONAL REGULATOR"/>
    <property type="match status" value="1"/>
</dbReference>
<dbReference type="Gene3D" id="1.10.10.10">
    <property type="entry name" value="Winged helix-like DNA-binding domain superfamily/Winged helix DNA-binding domain"/>
    <property type="match status" value="1"/>
</dbReference>
<evidence type="ECO:0000256" key="1">
    <source>
        <dbReference type="ARBA" id="ARBA00009437"/>
    </source>
</evidence>
<dbReference type="InterPro" id="IPR058163">
    <property type="entry name" value="LysR-type_TF_proteobact-type"/>
</dbReference>
<dbReference type="Pfam" id="PF00126">
    <property type="entry name" value="HTH_1"/>
    <property type="match status" value="1"/>
</dbReference>
<keyword evidence="7" id="KW-1185">Reference proteome</keyword>
<dbReference type="InterPro" id="IPR000847">
    <property type="entry name" value="LysR_HTH_N"/>
</dbReference>
<dbReference type="InterPro" id="IPR036390">
    <property type="entry name" value="WH_DNA-bd_sf"/>
</dbReference>
<evidence type="ECO:0000313" key="7">
    <source>
        <dbReference type="Proteomes" id="UP000737113"/>
    </source>
</evidence>
<reference evidence="6" key="1">
    <citation type="submission" date="2020-04" db="EMBL/GenBank/DDBJ databases">
        <title>Description of Shewanella salipaludis sp. nov., isolated from a salt marsh.</title>
        <authorList>
            <person name="Park S."/>
            <person name="Yoon J.-H."/>
        </authorList>
    </citation>
    <scope>NUCLEOTIDE SEQUENCE</scope>
    <source>
        <strain evidence="6">SHSM-M6</strain>
    </source>
</reference>
<name>A0A972FXL2_9GAMM</name>
<sequence length="292" mass="31125">MLVFDEVVKLGSFTKAAEALGHTKSAVSQYITQLEAELGVRLLNRSTRQLNLTFAGQQLAKRSAQLLELLGLTLEESRALNAVPRGRLAITAPHAFEAGLITPLVAELVAEYPQLAPELLFSDERLDLLEHKLDLAISVGPQKDSGYQAIPVGTLDNILVASPAFLARHGPVAAAALGSLPLIVTPWQQDCHLSSARGESLSFSSSRSLRVNTSLGAVNSALCGAGIALVSSVFVAAALAEGRLQRVLPDHAGPSRRVYALHGYRQQLPLVLRLLVERLTARLARVQGVSVG</sequence>
<dbReference type="SUPFAM" id="SSF53850">
    <property type="entry name" value="Periplasmic binding protein-like II"/>
    <property type="match status" value="1"/>
</dbReference>
<evidence type="ECO:0000256" key="2">
    <source>
        <dbReference type="ARBA" id="ARBA00023015"/>
    </source>
</evidence>
<keyword evidence="2" id="KW-0805">Transcription regulation</keyword>
<proteinExistence type="inferred from homology"/>
<dbReference type="PRINTS" id="PR00039">
    <property type="entry name" value="HTHLYSR"/>
</dbReference>
<dbReference type="AlphaFoldDB" id="A0A972FXL2"/>
<keyword evidence="3" id="KW-0238">DNA-binding</keyword>
<protein>
    <submittedName>
        <fullName evidence="6">LysR family transcriptional regulator</fullName>
    </submittedName>
</protein>
<dbReference type="GO" id="GO:0006351">
    <property type="term" value="P:DNA-templated transcription"/>
    <property type="evidence" value="ECO:0007669"/>
    <property type="project" value="TreeGrafter"/>
</dbReference>
<evidence type="ECO:0000256" key="4">
    <source>
        <dbReference type="ARBA" id="ARBA00023163"/>
    </source>
</evidence>
<accession>A0A972FXL2</accession>
<keyword evidence="4" id="KW-0804">Transcription</keyword>
<feature type="domain" description="HTH lysR-type" evidence="5">
    <location>
        <begin position="1"/>
        <end position="53"/>
    </location>
</feature>
<evidence type="ECO:0000256" key="3">
    <source>
        <dbReference type="ARBA" id="ARBA00023125"/>
    </source>
</evidence>
<dbReference type="GO" id="GO:0003700">
    <property type="term" value="F:DNA-binding transcription factor activity"/>
    <property type="evidence" value="ECO:0007669"/>
    <property type="project" value="InterPro"/>
</dbReference>
<dbReference type="InterPro" id="IPR036388">
    <property type="entry name" value="WH-like_DNA-bd_sf"/>
</dbReference>
<evidence type="ECO:0000259" key="5">
    <source>
        <dbReference type="PROSITE" id="PS50931"/>
    </source>
</evidence>
<dbReference type="PROSITE" id="PS50931">
    <property type="entry name" value="HTH_LYSR"/>
    <property type="match status" value="1"/>
</dbReference>
<evidence type="ECO:0000313" key="6">
    <source>
        <dbReference type="EMBL" id="NMH65113.1"/>
    </source>
</evidence>
<dbReference type="EMBL" id="JAAXYH010000004">
    <property type="protein sequence ID" value="NMH65113.1"/>
    <property type="molecule type" value="Genomic_DNA"/>
</dbReference>
<dbReference type="FunFam" id="1.10.10.10:FF:000001">
    <property type="entry name" value="LysR family transcriptional regulator"/>
    <property type="match status" value="1"/>
</dbReference>
<comment type="similarity">
    <text evidence="1">Belongs to the LysR transcriptional regulatory family.</text>
</comment>
<gene>
    <name evidence="6" type="ORF">HC757_07995</name>
</gene>
<dbReference type="SUPFAM" id="SSF46785">
    <property type="entry name" value="Winged helix' DNA-binding domain"/>
    <property type="match status" value="1"/>
</dbReference>
<dbReference type="PANTHER" id="PTHR30537:SF5">
    <property type="entry name" value="HTH-TYPE TRANSCRIPTIONAL ACTIVATOR TTDR-RELATED"/>
    <property type="match status" value="1"/>
</dbReference>
<dbReference type="InterPro" id="IPR005119">
    <property type="entry name" value="LysR_subst-bd"/>
</dbReference>
<dbReference type="CDD" id="cd08422">
    <property type="entry name" value="PBP2_CrgA_like"/>
    <property type="match status" value="1"/>
</dbReference>